<sequence length="279" mass="31292">MERVEHKYADNDGVSIHYAKTGSGPLMVFIHGFPDFWYTWHHQMEGLADRYTVAALDTRGYNMSDKPEGVANYDMAMLTADVAAVIEAEGQDSAVIVGHDWGGGIAWSFAAGYPQMTERLIIMNLPHIKGLQRELATLGQQHENSQYARNFQQPDSHENISPAGLAMALSRGDAALQEIYLEAFENSSADAMMNYYRANYPRAPYEGGPWAELPRIQAPVLQFHGLNDTALLAPALNNTWEELDQDWTLVTIPGVGHWPHHEKPEMVTNMIRAWLSLHE</sequence>
<dbReference type="GO" id="GO:0016787">
    <property type="term" value="F:hydrolase activity"/>
    <property type="evidence" value="ECO:0007669"/>
    <property type="project" value="UniProtKB-KW"/>
</dbReference>
<name>A0A520S6Q8_9GAMM</name>
<dbReference type="InterPro" id="IPR000073">
    <property type="entry name" value="AB_hydrolase_1"/>
</dbReference>
<evidence type="ECO:0000256" key="1">
    <source>
        <dbReference type="ARBA" id="ARBA00022801"/>
    </source>
</evidence>
<dbReference type="InterPro" id="IPR029058">
    <property type="entry name" value="AB_hydrolase_fold"/>
</dbReference>
<organism evidence="3 4">
    <name type="scientific">OM182 bacterium</name>
    <dbReference type="NCBI Taxonomy" id="2510334"/>
    <lineage>
        <taxon>Bacteria</taxon>
        <taxon>Pseudomonadati</taxon>
        <taxon>Pseudomonadota</taxon>
        <taxon>Gammaproteobacteria</taxon>
        <taxon>OMG group</taxon>
        <taxon>OM182 clade</taxon>
    </lineage>
</organism>
<dbReference type="EMBL" id="SHAH01000006">
    <property type="protein sequence ID" value="RZO78089.1"/>
    <property type="molecule type" value="Genomic_DNA"/>
</dbReference>
<comment type="caution">
    <text evidence="3">The sequence shown here is derived from an EMBL/GenBank/DDBJ whole genome shotgun (WGS) entry which is preliminary data.</text>
</comment>
<evidence type="ECO:0000313" key="3">
    <source>
        <dbReference type="EMBL" id="RZO78089.1"/>
    </source>
</evidence>
<keyword evidence="1 3" id="KW-0378">Hydrolase</keyword>
<dbReference type="Gene3D" id="3.40.50.1820">
    <property type="entry name" value="alpha/beta hydrolase"/>
    <property type="match status" value="1"/>
</dbReference>
<dbReference type="InterPro" id="IPR000639">
    <property type="entry name" value="Epox_hydrolase-like"/>
</dbReference>
<dbReference type="PRINTS" id="PR00111">
    <property type="entry name" value="ABHYDROLASE"/>
</dbReference>
<evidence type="ECO:0000313" key="4">
    <source>
        <dbReference type="Proteomes" id="UP000320404"/>
    </source>
</evidence>
<dbReference type="SUPFAM" id="SSF53474">
    <property type="entry name" value="alpha/beta-Hydrolases"/>
    <property type="match status" value="1"/>
</dbReference>
<proteinExistence type="predicted"/>
<feature type="domain" description="AB hydrolase-1" evidence="2">
    <location>
        <begin position="25"/>
        <end position="264"/>
    </location>
</feature>
<dbReference type="PRINTS" id="PR00412">
    <property type="entry name" value="EPOXHYDRLASE"/>
</dbReference>
<accession>A0A520S6Q8</accession>
<protein>
    <submittedName>
        <fullName evidence="3">Alpha/beta hydrolase</fullName>
    </submittedName>
</protein>
<dbReference type="AlphaFoldDB" id="A0A520S6Q8"/>
<dbReference type="Proteomes" id="UP000320404">
    <property type="component" value="Unassembled WGS sequence"/>
</dbReference>
<evidence type="ECO:0000259" key="2">
    <source>
        <dbReference type="Pfam" id="PF00561"/>
    </source>
</evidence>
<dbReference type="Pfam" id="PF00561">
    <property type="entry name" value="Abhydrolase_1"/>
    <property type="match status" value="1"/>
</dbReference>
<reference evidence="3 4" key="1">
    <citation type="submission" date="2019-02" db="EMBL/GenBank/DDBJ databases">
        <title>Prokaryotic population dynamics and viral predation in marine succession experiment using metagenomics: the confinement effect.</title>
        <authorList>
            <person name="Haro-Moreno J.M."/>
            <person name="Rodriguez-Valera F."/>
            <person name="Lopez-Perez M."/>
        </authorList>
    </citation>
    <scope>NUCLEOTIDE SEQUENCE [LARGE SCALE GENOMIC DNA]</scope>
    <source>
        <strain evidence="3">MED-G158</strain>
    </source>
</reference>
<dbReference type="PANTHER" id="PTHR43329">
    <property type="entry name" value="EPOXIDE HYDROLASE"/>
    <property type="match status" value="1"/>
</dbReference>
<gene>
    <name evidence="3" type="ORF">EVA69_00880</name>
</gene>